<proteinExistence type="predicted"/>
<dbReference type="Gramene" id="PAN21656">
    <property type="protein sequence ID" value="PAN21656"/>
    <property type="gene ID" value="PAHAL_3G491200"/>
</dbReference>
<evidence type="ECO:0000313" key="2">
    <source>
        <dbReference type="EMBL" id="PAN21656.1"/>
    </source>
</evidence>
<sequence length="202" mass="21531">MAQSGGGRSTDLYYCDCPFSLLAPPHPAPAGDDSSSGSSSDMEDPPLELPAADPARGGGTPPFTHAVPPPLELPAAHPARGGGAPPFTRAVPPPLIRVPGAGPRGRFDLDPRRFRCQLGVSVGGGLPGRRQAGDGERERSGVALPGEIYNALKAIRPRLARADLLRAYSALVRDDRKFRSLMALPEDMRKEWLLMEVAERRP</sequence>
<protein>
    <submittedName>
        <fullName evidence="2">Uncharacterized protein</fullName>
    </submittedName>
</protein>
<dbReference type="AlphaFoldDB" id="A0A2S3HFI3"/>
<dbReference type="EMBL" id="CM008048">
    <property type="protein sequence ID" value="PAN21656.1"/>
    <property type="molecule type" value="Genomic_DNA"/>
</dbReference>
<gene>
    <name evidence="2" type="ORF">PAHAL_3G491200</name>
</gene>
<reference evidence="2" key="1">
    <citation type="submission" date="2018-04" db="EMBL/GenBank/DDBJ databases">
        <title>WGS assembly of Panicum hallii.</title>
        <authorList>
            <person name="Lovell J."/>
            <person name="Jenkins J."/>
            <person name="Lowry D."/>
            <person name="Mamidi S."/>
            <person name="Sreedasyam A."/>
            <person name="Weng X."/>
            <person name="Barry K."/>
            <person name="Bonette J."/>
            <person name="Campitelli B."/>
            <person name="Daum C."/>
            <person name="Gordon S."/>
            <person name="Gould B."/>
            <person name="Lipzen A."/>
            <person name="Macqueen A."/>
            <person name="Palacio-Mejia J."/>
            <person name="Plott C."/>
            <person name="Shakirov E."/>
            <person name="Shu S."/>
            <person name="Yoshinaga Y."/>
            <person name="Zane M."/>
            <person name="Rokhsar D."/>
            <person name="Grimwood J."/>
            <person name="Schmutz J."/>
            <person name="Juenger T."/>
        </authorList>
    </citation>
    <scope>NUCLEOTIDE SEQUENCE [LARGE SCALE GENOMIC DNA]</scope>
    <source>
        <strain evidence="2">FIL2</strain>
    </source>
</reference>
<dbReference type="Proteomes" id="UP000243499">
    <property type="component" value="Chromosome 3"/>
</dbReference>
<feature type="compositionally biased region" description="Low complexity" evidence="1">
    <location>
        <begin position="31"/>
        <end position="40"/>
    </location>
</feature>
<feature type="region of interest" description="Disordered" evidence="1">
    <location>
        <begin position="24"/>
        <end position="109"/>
    </location>
</feature>
<name>A0A2S3HFI3_9POAL</name>
<accession>A0A2S3HFI3</accession>
<organism evidence="2">
    <name type="scientific">Panicum hallii</name>
    <dbReference type="NCBI Taxonomy" id="206008"/>
    <lineage>
        <taxon>Eukaryota</taxon>
        <taxon>Viridiplantae</taxon>
        <taxon>Streptophyta</taxon>
        <taxon>Embryophyta</taxon>
        <taxon>Tracheophyta</taxon>
        <taxon>Spermatophyta</taxon>
        <taxon>Magnoliopsida</taxon>
        <taxon>Liliopsida</taxon>
        <taxon>Poales</taxon>
        <taxon>Poaceae</taxon>
        <taxon>PACMAD clade</taxon>
        <taxon>Panicoideae</taxon>
        <taxon>Panicodae</taxon>
        <taxon>Paniceae</taxon>
        <taxon>Panicinae</taxon>
        <taxon>Panicum</taxon>
        <taxon>Panicum sect. Panicum</taxon>
    </lineage>
</organism>
<evidence type="ECO:0000256" key="1">
    <source>
        <dbReference type="SAM" id="MobiDB-lite"/>
    </source>
</evidence>